<feature type="compositionally biased region" description="Polar residues" evidence="1">
    <location>
        <begin position="393"/>
        <end position="425"/>
    </location>
</feature>
<evidence type="ECO:0000313" key="4">
    <source>
        <dbReference type="Proteomes" id="UP000054561"/>
    </source>
</evidence>
<dbReference type="VEuPathDB" id="PlasmoDB:AK88_01259"/>
<feature type="compositionally biased region" description="Pro residues" evidence="1">
    <location>
        <begin position="347"/>
        <end position="358"/>
    </location>
</feature>
<dbReference type="Pfam" id="PF12887">
    <property type="entry name" value="SICA_alpha"/>
    <property type="match status" value="1"/>
</dbReference>
<sequence length="623" mass="65109">MSVTEFVKILAQYVLDRQLRADTHDKDTGTGSFSATVWSDIERIFQELGTNLMQPDAFNKGICDSIYSAQGGKLTPQKMICRQIVNIFLFMDGIHRNGDEWSRAKDNEQKWKFQKYIRCIMGNVALVELFWTNCQHREIVEAVSTHMNTWREGTKYTDNSAWCKNLDYGTLKLGTKFVAATMAGWIRNWARKRPQGKIVGTGAKTECNTGSETDLGAGAKGQWEPIGRMFAEGDAKVVHKLIETGKSMTEQQRKKIIEIIKHSKDPKNIMEDILDTVSKCTAPGNACVQSALESVHTSVTPVPPNPADHDPSAISASAAEDSVGTPPGSTTSARGSGPQAPASPVLPARPPPPPPPPGGAASGSKGEKGATGKSTDTKCNSKVHTQEDKGSVDGSSITITFSTPDTSPGCTGTQAVDNNETTDQNQTAAQVPATTTPASSGSGGKDGEAGTSPAPGESDDKVADGANDDPPPLNPPKPKPTTPSQHPNQAGATSSGAAGSPTAAGTSPDGGSGGAVGGGTGGSSDGGGRGGAGGSGTALTPATPSVPPGLTWADIKPYTPAIIPAVVGIGIIAFFLWKDELWDSHEGKNFISKLRVKWAMKHGLAQDRNTTQLDVSVDIGGGI</sequence>
<feature type="domain" description="Schizont-infected cell agglutination extracellular alpha" evidence="2">
    <location>
        <begin position="34"/>
        <end position="185"/>
    </location>
</feature>
<gene>
    <name evidence="3" type="ORF">AK88_01259</name>
</gene>
<feature type="compositionally biased region" description="Low complexity" evidence="1">
    <location>
        <begin position="426"/>
        <end position="438"/>
    </location>
</feature>
<evidence type="ECO:0000259" key="2">
    <source>
        <dbReference type="Pfam" id="PF12887"/>
    </source>
</evidence>
<protein>
    <recommendedName>
        <fullName evidence="2">Schizont-infected cell agglutination extracellular alpha domain-containing protein</fullName>
    </recommendedName>
</protein>
<feature type="compositionally biased region" description="Gly residues" evidence="1">
    <location>
        <begin position="508"/>
        <end position="536"/>
    </location>
</feature>
<dbReference type="EMBL" id="KQ001654">
    <property type="protein sequence ID" value="KJP89173.1"/>
    <property type="molecule type" value="Genomic_DNA"/>
</dbReference>
<feature type="region of interest" description="Disordered" evidence="1">
    <location>
        <begin position="297"/>
        <end position="547"/>
    </location>
</feature>
<dbReference type="GeneID" id="24266573"/>
<accession>A0A0D9QQI7</accession>
<feature type="compositionally biased region" description="Pro residues" evidence="1">
    <location>
        <begin position="469"/>
        <end position="481"/>
    </location>
</feature>
<proteinExistence type="predicted"/>
<evidence type="ECO:0000313" key="3">
    <source>
        <dbReference type="EMBL" id="KJP89173.1"/>
    </source>
</evidence>
<evidence type="ECO:0000256" key="1">
    <source>
        <dbReference type="SAM" id="MobiDB-lite"/>
    </source>
</evidence>
<name>A0A0D9QQI7_PLAFR</name>
<dbReference type="InterPro" id="IPR024290">
    <property type="entry name" value="SICA_extracell_a"/>
</dbReference>
<dbReference type="RefSeq" id="XP_012334318.1">
    <property type="nucleotide sequence ID" value="XM_012478895.1"/>
</dbReference>
<reference evidence="3 4" key="1">
    <citation type="submission" date="2014-03" db="EMBL/GenBank/DDBJ databases">
        <title>The Genome Sequence of Plasmodium fragile nilgiri.</title>
        <authorList>
            <consortium name="The Broad Institute Genomics Platform"/>
            <consortium name="The Broad Institute Genome Sequencing Center for Infectious Disease"/>
            <person name="Neafsey D."/>
            <person name="Duraisingh M."/>
            <person name="Young S.K."/>
            <person name="Zeng Q."/>
            <person name="Gargeya S."/>
            <person name="Abouelleil A."/>
            <person name="Alvarado L."/>
            <person name="Chapman S.B."/>
            <person name="Gainer-Dewar J."/>
            <person name="Goldberg J."/>
            <person name="Griggs A."/>
            <person name="Gujja S."/>
            <person name="Hansen M."/>
            <person name="Howarth C."/>
            <person name="Imamovic A."/>
            <person name="Larimer J."/>
            <person name="Pearson M."/>
            <person name="Poon T.W."/>
            <person name="Priest M."/>
            <person name="Roberts A."/>
            <person name="Saif S."/>
            <person name="Shea T."/>
            <person name="Sykes S."/>
            <person name="Wortman J."/>
            <person name="Nusbaum C."/>
            <person name="Birren B."/>
        </authorList>
    </citation>
    <scope>NUCLEOTIDE SEQUENCE [LARGE SCALE GENOMIC DNA]</scope>
    <source>
        <strain evidence="4">nilgiri</strain>
    </source>
</reference>
<organism evidence="3 4">
    <name type="scientific">Plasmodium fragile</name>
    <dbReference type="NCBI Taxonomy" id="5857"/>
    <lineage>
        <taxon>Eukaryota</taxon>
        <taxon>Sar</taxon>
        <taxon>Alveolata</taxon>
        <taxon>Apicomplexa</taxon>
        <taxon>Aconoidasida</taxon>
        <taxon>Haemosporida</taxon>
        <taxon>Plasmodiidae</taxon>
        <taxon>Plasmodium</taxon>
        <taxon>Plasmodium (Plasmodium)</taxon>
    </lineage>
</organism>
<keyword evidence="4" id="KW-1185">Reference proteome</keyword>
<dbReference type="AlphaFoldDB" id="A0A0D9QQI7"/>
<feature type="compositionally biased region" description="Low complexity" evidence="1">
    <location>
        <begin position="490"/>
        <end position="507"/>
    </location>
</feature>
<dbReference type="Proteomes" id="UP000054561">
    <property type="component" value="Unassembled WGS sequence"/>
</dbReference>